<gene>
    <name evidence="7" type="ORF">FHS88_002607</name>
</gene>
<feature type="transmembrane region" description="Helical" evidence="5">
    <location>
        <begin position="30"/>
        <end position="48"/>
    </location>
</feature>
<feature type="domain" description="Fatty acid hydroxylase" evidence="6">
    <location>
        <begin position="132"/>
        <end position="280"/>
    </location>
</feature>
<dbReference type="GO" id="GO:0005506">
    <property type="term" value="F:iron ion binding"/>
    <property type="evidence" value="ECO:0007669"/>
    <property type="project" value="InterPro"/>
</dbReference>
<name>A0A840Y7B9_9PROT</name>
<dbReference type="InterPro" id="IPR006694">
    <property type="entry name" value="Fatty_acid_hydroxylase"/>
</dbReference>
<protein>
    <submittedName>
        <fullName evidence="7">Sterol desaturase/sphingolipid hydroxylase (Fatty acid hydroxylase superfamily)</fullName>
    </submittedName>
</protein>
<dbReference type="Proteomes" id="UP000562254">
    <property type="component" value="Unassembled WGS sequence"/>
</dbReference>
<feature type="transmembrane region" description="Helical" evidence="5">
    <location>
        <begin position="182"/>
        <end position="203"/>
    </location>
</feature>
<evidence type="ECO:0000256" key="1">
    <source>
        <dbReference type="ARBA" id="ARBA00004370"/>
    </source>
</evidence>
<evidence type="ECO:0000256" key="2">
    <source>
        <dbReference type="ARBA" id="ARBA00022692"/>
    </source>
</evidence>
<accession>A0A840Y7B9</accession>
<feature type="transmembrane region" description="Helical" evidence="5">
    <location>
        <begin position="94"/>
        <end position="113"/>
    </location>
</feature>
<comment type="caution">
    <text evidence="7">The sequence shown here is derived from an EMBL/GenBank/DDBJ whole genome shotgun (WGS) entry which is preliminary data.</text>
</comment>
<comment type="subcellular location">
    <subcellularLocation>
        <location evidence="1">Membrane</location>
    </subcellularLocation>
</comment>
<feature type="transmembrane region" description="Helical" evidence="5">
    <location>
        <begin position="125"/>
        <end position="144"/>
    </location>
</feature>
<proteinExistence type="predicted"/>
<dbReference type="GO" id="GO:0008610">
    <property type="term" value="P:lipid biosynthetic process"/>
    <property type="evidence" value="ECO:0007669"/>
    <property type="project" value="InterPro"/>
</dbReference>
<dbReference type="PANTHER" id="PTHR11863">
    <property type="entry name" value="STEROL DESATURASE"/>
    <property type="match status" value="1"/>
</dbReference>
<dbReference type="GO" id="GO:0016491">
    <property type="term" value="F:oxidoreductase activity"/>
    <property type="evidence" value="ECO:0007669"/>
    <property type="project" value="InterPro"/>
</dbReference>
<dbReference type="AlphaFoldDB" id="A0A840Y7B9"/>
<keyword evidence="3 5" id="KW-1133">Transmembrane helix</keyword>
<keyword evidence="2 5" id="KW-0812">Transmembrane</keyword>
<keyword evidence="4 5" id="KW-0472">Membrane</keyword>
<dbReference type="EMBL" id="JACIJE010000007">
    <property type="protein sequence ID" value="MBB5690472.1"/>
    <property type="molecule type" value="Genomic_DNA"/>
</dbReference>
<reference evidence="7 8" key="1">
    <citation type="submission" date="2020-08" db="EMBL/GenBank/DDBJ databases">
        <title>Genomic Encyclopedia of Type Strains, Phase IV (KMG-IV): sequencing the most valuable type-strain genomes for metagenomic binning, comparative biology and taxonomic classification.</title>
        <authorList>
            <person name="Goeker M."/>
        </authorList>
    </citation>
    <scope>NUCLEOTIDE SEQUENCE [LARGE SCALE GENOMIC DNA]</scope>
    <source>
        <strain evidence="7 8">DSM 25895</strain>
    </source>
</reference>
<organism evidence="7 8">
    <name type="scientific">Neoroseomonas alkaliterrae</name>
    <dbReference type="NCBI Taxonomy" id="1452450"/>
    <lineage>
        <taxon>Bacteria</taxon>
        <taxon>Pseudomonadati</taxon>
        <taxon>Pseudomonadota</taxon>
        <taxon>Alphaproteobacteria</taxon>
        <taxon>Acetobacterales</taxon>
        <taxon>Acetobacteraceae</taxon>
        <taxon>Neoroseomonas</taxon>
    </lineage>
</organism>
<evidence type="ECO:0000256" key="5">
    <source>
        <dbReference type="SAM" id="Phobius"/>
    </source>
</evidence>
<evidence type="ECO:0000256" key="4">
    <source>
        <dbReference type="ARBA" id="ARBA00023136"/>
    </source>
</evidence>
<dbReference type="Pfam" id="PF04116">
    <property type="entry name" value="FA_hydroxylase"/>
    <property type="match status" value="1"/>
</dbReference>
<dbReference type="InterPro" id="IPR050307">
    <property type="entry name" value="Sterol_Desaturase_Related"/>
</dbReference>
<dbReference type="GO" id="GO:0016020">
    <property type="term" value="C:membrane"/>
    <property type="evidence" value="ECO:0007669"/>
    <property type="project" value="UniProtKB-SubCell"/>
</dbReference>
<evidence type="ECO:0000313" key="7">
    <source>
        <dbReference type="EMBL" id="MBB5690472.1"/>
    </source>
</evidence>
<keyword evidence="8" id="KW-1185">Reference proteome</keyword>
<feature type="transmembrane region" description="Helical" evidence="5">
    <location>
        <begin position="210"/>
        <end position="229"/>
    </location>
</feature>
<dbReference type="RefSeq" id="WP_184485301.1">
    <property type="nucleotide sequence ID" value="NZ_JAAEDJ010000380.1"/>
</dbReference>
<evidence type="ECO:0000259" key="6">
    <source>
        <dbReference type="Pfam" id="PF04116"/>
    </source>
</evidence>
<evidence type="ECO:0000313" key="8">
    <source>
        <dbReference type="Proteomes" id="UP000562254"/>
    </source>
</evidence>
<sequence>MTTASYDPLTATWNWLAHLPGLLTDPGSPFWWPTIIAAGLALLVLGLVGRASLAEMRRQAMPCAPRRFLRQLAVDTGFFVVNSAIPFLAAPVLLLLSAAGATLGVVLLAPVFGMPDPAARLATPLAMLLAALLPFIATDFSLYWTHRIFHTFPLLWRSHRLHHEPEVLTPVTAFRFWPHEQFVHIAGGTFMNGFALGLVATAFGANVDPVTLLGVNVFTLVWNLAFSHLRHSHVALPFPRWLSYVLVSPHMHQAHHSADVAQHDKNYATVFALWDWMFGTLYLPGKHERFRFGVDDPAPAPAAGAAPAVADLPPTPAR</sequence>
<evidence type="ECO:0000256" key="3">
    <source>
        <dbReference type="ARBA" id="ARBA00022989"/>
    </source>
</evidence>